<proteinExistence type="predicted"/>
<keyword evidence="2" id="KW-1185">Reference proteome</keyword>
<protein>
    <submittedName>
        <fullName evidence="1">Uncharacterized protein</fullName>
    </submittedName>
</protein>
<dbReference type="Proteomes" id="UP000799441">
    <property type="component" value="Unassembled WGS sequence"/>
</dbReference>
<dbReference type="AlphaFoldDB" id="A0A9P4Q5Y8"/>
<gene>
    <name evidence="1" type="ORF">K431DRAFT_122901</name>
</gene>
<sequence>MTFLEGPFCSYISTHQRSRGLEAGSRQQCAAFGARRDTHLKLWQARQKRTETPIRQPARVSLLQHLASLPVSRTKPPSPHGALLPHLNFSFVLFWLLCCCLPRVYLSPRPEKSMQKARICHPVPPSPSLSPPRTDGQNGLHVKRRWPVAPSLPPIDHGVGCAVCITDSWGAAVPQ</sequence>
<accession>A0A9P4Q5Y8</accession>
<dbReference type="EMBL" id="MU003817">
    <property type="protein sequence ID" value="KAF2718961.1"/>
    <property type="molecule type" value="Genomic_DNA"/>
</dbReference>
<evidence type="ECO:0000313" key="1">
    <source>
        <dbReference type="EMBL" id="KAF2718961.1"/>
    </source>
</evidence>
<reference evidence="1" key="1">
    <citation type="journal article" date="2020" name="Stud. Mycol.">
        <title>101 Dothideomycetes genomes: a test case for predicting lifestyles and emergence of pathogens.</title>
        <authorList>
            <person name="Haridas S."/>
            <person name="Albert R."/>
            <person name="Binder M."/>
            <person name="Bloem J."/>
            <person name="Labutti K."/>
            <person name="Salamov A."/>
            <person name="Andreopoulos B."/>
            <person name="Baker S."/>
            <person name="Barry K."/>
            <person name="Bills G."/>
            <person name="Bluhm B."/>
            <person name="Cannon C."/>
            <person name="Castanera R."/>
            <person name="Culley D."/>
            <person name="Daum C."/>
            <person name="Ezra D."/>
            <person name="Gonzalez J."/>
            <person name="Henrissat B."/>
            <person name="Kuo A."/>
            <person name="Liang C."/>
            <person name="Lipzen A."/>
            <person name="Lutzoni F."/>
            <person name="Magnuson J."/>
            <person name="Mondo S."/>
            <person name="Nolan M."/>
            <person name="Ohm R."/>
            <person name="Pangilinan J."/>
            <person name="Park H.-J."/>
            <person name="Ramirez L."/>
            <person name="Alfaro M."/>
            <person name="Sun H."/>
            <person name="Tritt A."/>
            <person name="Yoshinaga Y."/>
            <person name="Zwiers L.-H."/>
            <person name="Turgeon B."/>
            <person name="Goodwin S."/>
            <person name="Spatafora J."/>
            <person name="Crous P."/>
            <person name="Grigoriev I."/>
        </authorList>
    </citation>
    <scope>NUCLEOTIDE SEQUENCE</scope>
    <source>
        <strain evidence="1">CBS 116435</strain>
    </source>
</reference>
<comment type="caution">
    <text evidence="1">The sequence shown here is derived from an EMBL/GenBank/DDBJ whole genome shotgun (WGS) entry which is preliminary data.</text>
</comment>
<evidence type="ECO:0000313" key="2">
    <source>
        <dbReference type="Proteomes" id="UP000799441"/>
    </source>
</evidence>
<name>A0A9P4Q5Y8_9PEZI</name>
<organism evidence="1 2">
    <name type="scientific">Polychaeton citri CBS 116435</name>
    <dbReference type="NCBI Taxonomy" id="1314669"/>
    <lineage>
        <taxon>Eukaryota</taxon>
        <taxon>Fungi</taxon>
        <taxon>Dikarya</taxon>
        <taxon>Ascomycota</taxon>
        <taxon>Pezizomycotina</taxon>
        <taxon>Dothideomycetes</taxon>
        <taxon>Dothideomycetidae</taxon>
        <taxon>Capnodiales</taxon>
        <taxon>Capnodiaceae</taxon>
        <taxon>Polychaeton</taxon>
    </lineage>
</organism>